<name>Q7RB47_PLAYO</name>
<protein>
    <submittedName>
        <fullName evidence="1">Uncharacterized protein</fullName>
    </submittedName>
</protein>
<dbReference type="PaxDb" id="73239-Q7RB47"/>
<sequence length="19" mass="2351">MHVFVASIYILILYINFMY</sequence>
<dbReference type="AlphaFoldDB" id="Q7RB47"/>
<gene>
    <name evidence="1" type="ORF">PY06301</name>
</gene>
<accession>Q7RB47</accession>
<dbReference type="InParanoid" id="Q7RB47"/>
<evidence type="ECO:0000313" key="1">
    <source>
        <dbReference type="EMBL" id="EAA18492.1"/>
    </source>
</evidence>
<keyword evidence="2" id="KW-1185">Reference proteome</keyword>
<reference evidence="1 2" key="1">
    <citation type="journal article" date="2002" name="Nature">
        <title>Genome sequence and comparative analysis of the model rodent malaria parasite Plasmodium yoelii yoelii.</title>
        <authorList>
            <person name="Carlton J.M."/>
            <person name="Angiuoli S.V."/>
            <person name="Suh B.B."/>
            <person name="Kooij T.W."/>
            <person name="Pertea M."/>
            <person name="Silva J.C."/>
            <person name="Ermolaeva M.D."/>
            <person name="Allen J.E."/>
            <person name="Selengut J.D."/>
            <person name="Koo H.L."/>
            <person name="Peterson J.D."/>
            <person name="Pop M."/>
            <person name="Kosack D.S."/>
            <person name="Shumway M.F."/>
            <person name="Bidwell S.L."/>
            <person name="Shallom S.J."/>
            <person name="van Aken S.E."/>
            <person name="Riedmuller S.B."/>
            <person name="Feldblyum T.V."/>
            <person name="Cho J.K."/>
            <person name="Quackenbush J."/>
            <person name="Sedegah M."/>
            <person name="Shoaibi A."/>
            <person name="Cummings L.M."/>
            <person name="Florens L."/>
            <person name="Yates J.R."/>
            <person name="Raine J.D."/>
            <person name="Sinden R.E."/>
            <person name="Harris M.A."/>
            <person name="Cunningham D.A."/>
            <person name="Preiser P.R."/>
            <person name="Bergman L.W."/>
            <person name="Vaidya A.B."/>
            <person name="van Lin L.H."/>
            <person name="Janse C.J."/>
            <person name="Waters A.P."/>
            <person name="Smith H.O."/>
            <person name="White O.R."/>
            <person name="Salzberg S.L."/>
            <person name="Venter J.C."/>
            <person name="Fraser C.M."/>
            <person name="Hoffman S.L."/>
            <person name="Gardner M.J."/>
            <person name="Carucci D.J."/>
        </authorList>
    </citation>
    <scope>NUCLEOTIDE SEQUENCE [LARGE SCALE GENOMIC DNA]</scope>
    <source>
        <strain evidence="1 2">17XNL</strain>
    </source>
</reference>
<proteinExistence type="predicted"/>
<dbReference type="EMBL" id="AABL01002111">
    <property type="protein sequence ID" value="EAA18492.1"/>
    <property type="molecule type" value="Genomic_DNA"/>
</dbReference>
<dbReference type="Proteomes" id="UP000008553">
    <property type="component" value="Unassembled WGS sequence"/>
</dbReference>
<organism evidence="1 2">
    <name type="scientific">Plasmodium yoelii yoelii</name>
    <dbReference type="NCBI Taxonomy" id="73239"/>
    <lineage>
        <taxon>Eukaryota</taxon>
        <taxon>Sar</taxon>
        <taxon>Alveolata</taxon>
        <taxon>Apicomplexa</taxon>
        <taxon>Aconoidasida</taxon>
        <taxon>Haemosporida</taxon>
        <taxon>Plasmodiidae</taxon>
        <taxon>Plasmodium</taxon>
        <taxon>Plasmodium (Vinckeia)</taxon>
    </lineage>
</organism>
<evidence type="ECO:0000313" key="2">
    <source>
        <dbReference type="Proteomes" id="UP000008553"/>
    </source>
</evidence>
<comment type="caution">
    <text evidence="1">The sequence shown here is derived from an EMBL/GenBank/DDBJ whole genome shotgun (WGS) entry which is preliminary data.</text>
</comment>